<dbReference type="GO" id="GO:0016746">
    <property type="term" value="F:acyltransferase activity"/>
    <property type="evidence" value="ECO:0007669"/>
    <property type="project" value="UniProtKB-KW"/>
</dbReference>
<keyword evidence="4" id="KW-1133">Transmembrane helix</keyword>
<evidence type="ECO:0000256" key="2">
    <source>
        <dbReference type="ARBA" id="ARBA00022679"/>
    </source>
</evidence>
<dbReference type="CDD" id="cd07989">
    <property type="entry name" value="LPLAT_AGPAT-like"/>
    <property type="match status" value="1"/>
</dbReference>
<gene>
    <name evidence="6" type="ORF">HMPREF9193_00208</name>
</gene>
<evidence type="ECO:0000313" key="6">
    <source>
        <dbReference type="EMBL" id="ERJ94237.1"/>
    </source>
</evidence>
<accession>A0ABN0P161</accession>
<keyword evidence="7" id="KW-1185">Reference proteome</keyword>
<keyword evidence="2" id="KW-0808">Transferase</keyword>
<protein>
    <submittedName>
        <fullName evidence="6">Acyltransferase</fullName>
    </submittedName>
</protein>
<dbReference type="PANTHER" id="PTHR10434:SF66">
    <property type="entry name" value="PHOSPHOLIPID_GLYCEROL ACYLTRANSFERASE DOMAIN-CONTAINING PROTEIN"/>
    <property type="match status" value="1"/>
</dbReference>
<dbReference type="Pfam" id="PF01553">
    <property type="entry name" value="Acyltransferase"/>
    <property type="match status" value="1"/>
</dbReference>
<keyword evidence="3 6" id="KW-0012">Acyltransferase</keyword>
<evidence type="ECO:0000256" key="4">
    <source>
        <dbReference type="SAM" id="Phobius"/>
    </source>
</evidence>
<dbReference type="PANTHER" id="PTHR10434">
    <property type="entry name" value="1-ACYL-SN-GLYCEROL-3-PHOSPHATE ACYLTRANSFERASE"/>
    <property type="match status" value="1"/>
</dbReference>
<sequence>MAYKRGGPLINTKTVFRAASALVFYPLEILAYAIYFALYRSQIIGRTKLSAYKKAVLVSNHTTFLDPVLISAAVFPRRSYHTLLESVVLVPFLGTLCRLLGGVPVPPGVRSIYRLPSECAHALNCFRFIHFYPEGECYIRNQDVFPFHTGAFFTAAELDAPVIPLATVFVPDKTGKKPRIRLYVLDAVEPARFNCKDPKTGKTDMKAVRIFANHVHDLIQNEINRRGGTRQFYKGVMPRIVGEEARCCKEN</sequence>
<evidence type="ECO:0000256" key="1">
    <source>
        <dbReference type="ARBA" id="ARBA00005189"/>
    </source>
</evidence>
<dbReference type="InterPro" id="IPR002123">
    <property type="entry name" value="Plipid/glycerol_acylTrfase"/>
</dbReference>
<comment type="caution">
    <text evidence="6">The sequence shown here is derived from an EMBL/GenBank/DDBJ whole genome shotgun (WGS) entry which is preliminary data.</text>
</comment>
<comment type="pathway">
    <text evidence="1">Lipid metabolism.</text>
</comment>
<name>A0ABN0P161_TRELE</name>
<dbReference type="EMBL" id="AWVH01000005">
    <property type="protein sequence ID" value="ERJ94237.1"/>
    <property type="molecule type" value="Genomic_DNA"/>
</dbReference>
<evidence type="ECO:0000259" key="5">
    <source>
        <dbReference type="SMART" id="SM00563"/>
    </source>
</evidence>
<keyword evidence="4" id="KW-0812">Transmembrane</keyword>
<organism evidence="6 7">
    <name type="scientific">Treponema lecithinolyticum ATCC 700332</name>
    <dbReference type="NCBI Taxonomy" id="1321815"/>
    <lineage>
        <taxon>Bacteria</taxon>
        <taxon>Pseudomonadati</taxon>
        <taxon>Spirochaetota</taxon>
        <taxon>Spirochaetia</taxon>
        <taxon>Spirochaetales</taxon>
        <taxon>Treponemataceae</taxon>
        <taxon>Treponema</taxon>
    </lineage>
</organism>
<feature type="transmembrane region" description="Helical" evidence="4">
    <location>
        <begin position="15"/>
        <end position="38"/>
    </location>
</feature>
<reference evidence="6 7" key="1">
    <citation type="submission" date="2013-08" db="EMBL/GenBank/DDBJ databases">
        <authorList>
            <person name="Weinstock G."/>
            <person name="Sodergren E."/>
            <person name="Wylie T."/>
            <person name="Fulton L."/>
            <person name="Fulton R."/>
            <person name="Fronick C."/>
            <person name="O'Laughlin M."/>
            <person name="Godfrey J."/>
            <person name="Miner T."/>
            <person name="Herter B."/>
            <person name="Appelbaum E."/>
            <person name="Cordes M."/>
            <person name="Lek S."/>
            <person name="Wollam A."/>
            <person name="Pepin K.H."/>
            <person name="Palsikar V.B."/>
            <person name="Mitreva M."/>
            <person name="Wilson R.K."/>
        </authorList>
    </citation>
    <scope>NUCLEOTIDE SEQUENCE [LARGE SCALE GENOMIC DNA]</scope>
    <source>
        <strain evidence="6 7">ATCC 700332</strain>
    </source>
</reference>
<dbReference type="Proteomes" id="UP000016649">
    <property type="component" value="Unassembled WGS sequence"/>
</dbReference>
<dbReference type="SMART" id="SM00563">
    <property type="entry name" value="PlsC"/>
    <property type="match status" value="1"/>
</dbReference>
<keyword evidence="4" id="KW-0472">Membrane</keyword>
<evidence type="ECO:0000256" key="3">
    <source>
        <dbReference type="ARBA" id="ARBA00023315"/>
    </source>
</evidence>
<dbReference type="RefSeq" id="WP_021686611.1">
    <property type="nucleotide sequence ID" value="NZ_KI260561.1"/>
</dbReference>
<feature type="domain" description="Phospholipid/glycerol acyltransferase" evidence="5">
    <location>
        <begin position="55"/>
        <end position="170"/>
    </location>
</feature>
<dbReference type="SUPFAM" id="SSF69593">
    <property type="entry name" value="Glycerol-3-phosphate (1)-acyltransferase"/>
    <property type="match status" value="1"/>
</dbReference>
<evidence type="ECO:0000313" key="7">
    <source>
        <dbReference type="Proteomes" id="UP000016649"/>
    </source>
</evidence>
<proteinExistence type="predicted"/>